<keyword evidence="1" id="KW-1133">Transmembrane helix</keyword>
<reference evidence="2" key="2">
    <citation type="submission" date="2023-01" db="EMBL/GenBank/DDBJ databases">
        <title>Draft genome sequence of Algimonas porphyrae strain NBRC 108216.</title>
        <authorList>
            <person name="Sun Q."/>
            <person name="Mori K."/>
        </authorList>
    </citation>
    <scope>NUCLEOTIDE SEQUENCE</scope>
    <source>
        <strain evidence="2">NBRC 108216</strain>
    </source>
</reference>
<feature type="transmembrane region" description="Helical" evidence="1">
    <location>
        <begin position="92"/>
        <end position="111"/>
    </location>
</feature>
<evidence type="ECO:0000256" key="1">
    <source>
        <dbReference type="SAM" id="Phobius"/>
    </source>
</evidence>
<feature type="transmembrane region" description="Helical" evidence="1">
    <location>
        <begin position="63"/>
        <end position="80"/>
    </location>
</feature>
<evidence type="ECO:0000313" key="2">
    <source>
        <dbReference type="EMBL" id="GLQ19548.1"/>
    </source>
</evidence>
<sequence>MFIGHYGPAVFDVLRSGKVKLWHAFLAVQAMDIVFCILALFGLEGAASLVDGNLVFDIPWSHSFVGAIFIAFIAASIYRLSYRGERGSMRGFWIIAALAFSHWVLDLLVHRPDLPFYPGSTFMMGFGLWDYAWASYIVEVLLLGTAIAWWLAKTTGPRWTTVAAWLFVTVLCVLQFFSITKTTLDQQAGTLDLAALPSGVPFAVSGLIFFVGAAALIGWLEGKRAIADRP</sequence>
<keyword evidence="1" id="KW-0812">Transmembrane</keyword>
<feature type="transmembrane region" description="Helical" evidence="1">
    <location>
        <begin position="21"/>
        <end position="43"/>
    </location>
</feature>
<dbReference type="EMBL" id="BSNJ01000001">
    <property type="protein sequence ID" value="GLQ19548.1"/>
    <property type="molecule type" value="Genomic_DNA"/>
</dbReference>
<dbReference type="RefSeq" id="WP_284369299.1">
    <property type="nucleotide sequence ID" value="NZ_BSNJ01000001.1"/>
</dbReference>
<feature type="transmembrane region" description="Helical" evidence="1">
    <location>
        <begin position="199"/>
        <end position="220"/>
    </location>
</feature>
<keyword evidence="1" id="KW-0472">Membrane</keyword>
<organism evidence="2 3">
    <name type="scientific">Algimonas porphyrae</name>
    <dbReference type="NCBI Taxonomy" id="1128113"/>
    <lineage>
        <taxon>Bacteria</taxon>
        <taxon>Pseudomonadati</taxon>
        <taxon>Pseudomonadota</taxon>
        <taxon>Alphaproteobacteria</taxon>
        <taxon>Maricaulales</taxon>
        <taxon>Robiginitomaculaceae</taxon>
        <taxon>Algimonas</taxon>
    </lineage>
</organism>
<evidence type="ECO:0008006" key="4">
    <source>
        <dbReference type="Google" id="ProtNLM"/>
    </source>
</evidence>
<proteinExistence type="predicted"/>
<gene>
    <name evidence="2" type="ORF">GCM10007854_05030</name>
</gene>
<name>A0ABQ5UW95_9PROT</name>
<dbReference type="Proteomes" id="UP001161390">
    <property type="component" value="Unassembled WGS sequence"/>
</dbReference>
<evidence type="ECO:0000313" key="3">
    <source>
        <dbReference type="Proteomes" id="UP001161390"/>
    </source>
</evidence>
<keyword evidence="3" id="KW-1185">Reference proteome</keyword>
<protein>
    <recommendedName>
        <fullName evidence="4">LexA-binding, inner membrane-associated hydrolase</fullName>
    </recommendedName>
</protein>
<comment type="caution">
    <text evidence="2">The sequence shown here is derived from an EMBL/GenBank/DDBJ whole genome shotgun (WGS) entry which is preliminary data.</text>
</comment>
<feature type="transmembrane region" description="Helical" evidence="1">
    <location>
        <begin position="131"/>
        <end position="152"/>
    </location>
</feature>
<feature type="transmembrane region" description="Helical" evidence="1">
    <location>
        <begin position="159"/>
        <end position="179"/>
    </location>
</feature>
<accession>A0ABQ5UW95</accession>
<reference evidence="2" key="1">
    <citation type="journal article" date="2014" name="Int. J. Syst. Evol. Microbiol.">
        <title>Complete genome of a new Firmicutes species belonging to the dominant human colonic microbiota ('Ruminococcus bicirculans') reveals two chromosomes and a selective capacity to utilize plant glucans.</title>
        <authorList>
            <consortium name="NISC Comparative Sequencing Program"/>
            <person name="Wegmann U."/>
            <person name="Louis P."/>
            <person name="Goesmann A."/>
            <person name="Henrissat B."/>
            <person name="Duncan S.H."/>
            <person name="Flint H.J."/>
        </authorList>
    </citation>
    <scope>NUCLEOTIDE SEQUENCE</scope>
    <source>
        <strain evidence="2">NBRC 108216</strain>
    </source>
</reference>